<dbReference type="InterPro" id="IPR043519">
    <property type="entry name" value="NT_sf"/>
</dbReference>
<keyword evidence="2" id="KW-1185">Reference proteome</keyword>
<proteinExistence type="predicted"/>
<dbReference type="AlphaFoldDB" id="A0A931FE17"/>
<dbReference type="EMBL" id="JADPRT010000007">
    <property type="protein sequence ID" value="MBF9070173.1"/>
    <property type="molecule type" value="Genomic_DNA"/>
</dbReference>
<comment type="caution">
    <text evidence="1">The sequence shown here is derived from an EMBL/GenBank/DDBJ whole genome shotgun (WGS) entry which is preliminary data.</text>
</comment>
<dbReference type="SUPFAM" id="SSF81301">
    <property type="entry name" value="Nucleotidyltransferase"/>
    <property type="match status" value="1"/>
</dbReference>
<dbReference type="Proteomes" id="UP000657385">
    <property type="component" value="Unassembled WGS sequence"/>
</dbReference>
<accession>A0A931FE17</accession>
<evidence type="ECO:0008006" key="3">
    <source>
        <dbReference type="Google" id="ProtNLM"/>
    </source>
</evidence>
<organism evidence="1 2">
    <name type="scientific">Streptacidiphilus fuscans</name>
    <dbReference type="NCBI Taxonomy" id="2789292"/>
    <lineage>
        <taxon>Bacteria</taxon>
        <taxon>Bacillati</taxon>
        <taxon>Actinomycetota</taxon>
        <taxon>Actinomycetes</taxon>
        <taxon>Kitasatosporales</taxon>
        <taxon>Streptomycetaceae</taxon>
        <taxon>Streptacidiphilus</taxon>
    </lineage>
</organism>
<reference evidence="1" key="1">
    <citation type="submission" date="2020-11" db="EMBL/GenBank/DDBJ databases">
        <title>Isolation and identification of active actinomycetes.</title>
        <authorList>
            <person name="Yu B."/>
        </authorList>
    </citation>
    <scope>NUCLEOTIDE SEQUENCE</scope>
    <source>
        <strain evidence="1">NEAU-YB345</strain>
    </source>
</reference>
<evidence type="ECO:0000313" key="2">
    <source>
        <dbReference type="Proteomes" id="UP000657385"/>
    </source>
</evidence>
<dbReference type="RefSeq" id="WP_196195318.1">
    <property type="nucleotide sequence ID" value="NZ_JADPRT010000007.1"/>
</dbReference>
<evidence type="ECO:0000313" key="1">
    <source>
        <dbReference type="EMBL" id="MBF9070173.1"/>
    </source>
</evidence>
<name>A0A931FE17_9ACTN</name>
<protein>
    <recommendedName>
        <fullName evidence="3">Nucleotidyltransferase domain-containing protein</fullName>
    </recommendedName>
</protein>
<sequence>MSALALEPLDSASATRIVEHCASLFEQTLADRLVAAYALGSLAHGGFAPAVSDIDLGLVLADRRDDDDETIRRVTRELQQKGSSYQRLSVFWSSLPALRADGDDGRFPAVDRLDLGRSGLLLLGEDVRPEVARPSAHALLTDGIRFALQVLAAAPVVVEFRDPARLASDIHRFTKAVLLPVRFLYTAATADIGSTDDAVERHLAQPAPVAADLVRAAMRARQGQPDSAEQLTELLRVELIPLYLAYIDGCLPALTPADGELAQGLTDWRTRLLNPA</sequence>
<gene>
    <name evidence="1" type="ORF">I2501_19290</name>
</gene>